<protein>
    <submittedName>
        <fullName evidence="1">Uncharacterized protein</fullName>
    </submittedName>
</protein>
<keyword evidence="2" id="KW-1185">Reference proteome</keyword>
<sequence length="230" mass="24906">MTRRNPLRRVSSEGSSRSAPAHALVDAHRVVWFSTPPPLLYGPAGARLAPAEIMALLAAMGQREAVFDGSKPSGRVPLALEAITPALVLQPWFGKLAPYLLTSDVAVLWRIDGGQDMDSTHRKRHSLHLGGLRRELGKLRHEPPKEKARPVPKALTGHIAALTAFVLVASVHHSPEAMTKLVHFDPELVAADIRRTGLGVFFGEDVEWLCPPTVTIPPVRLGGDVPCAVH</sequence>
<proteinExistence type="predicted"/>
<dbReference type="GeneID" id="95984160"/>
<name>A0ABR3QC95_9TREE</name>
<gene>
    <name evidence="1" type="ORF">Q8F55_003117</name>
</gene>
<comment type="caution">
    <text evidence="1">The sequence shown here is derived from an EMBL/GenBank/DDBJ whole genome shotgun (WGS) entry which is preliminary data.</text>
</comment>
<evidence type="ECO:0000313" key="2">
    <source>
        <dbReference type="Proteomes" id="UP001565368"/>
    </source>
</evidence>
<reference evidence="1 2" key="1">
    <citation type="submission" date="2023-08" db="EMBL/GenBank/DDBJ databases">
        <title>Annotated Genome Sequence of Vanrija albida AlHP1.</title>
        <authorList>
            <person name="Herzog R."/>
        </authorList>
    </citation>
    <scope>NUCLEOTIDE SEQUENCE [LARGE SCALE GENOMIC DNA]</scope>
    <source>
        <strain evidence="1 2">AlHP1</strain>
    </source>
</reference>
<accession>A0ABR3QC95</accession>
<dbReference type="EMBL" id="JBBXJM010000002">
    <property type="protein sequence ID" value="KAL1412117.1"/>
    <property type="molecule type" value="Genomic_DNA"/>
</dbReference>
<dbReference type="RefSeq" id="XP_069212061.1">
    <property type="nucleotide sequence ID" value="XM_069351675.1"/>
</dbReference>
<organism evidence="1 2">
    <name type="scientific">Vanrija albida</name>
    <dbReference type="NCBI Taxonomy" id="181172"/>
    <lineage>
        <taxon>Eukaryota</taxon>
        <taxon>Fungi</taxon>
        <taxon>Dikarya</taxon>
        <taxon>Basidiomycota</taxon>
        <taxon>Agaricomycotina</taxon>
        <taxon>Tremellomycetes</taxon>
        <taxon>Trichosporonales</taxon>
        <taxon>Trichosporonaceae</taxon>
        <taxon>Vanrija</taxon>
    </lineage>
</organism>
<evidence type="ECO:0000313" key="1">
    <source>
        <dbReference type="EMBL" id="KAL1412117.1"/>
    </source>
</evidence>
<dbReference type="Proteomes" id="UP001565368">
    <property type="component" value="Unassembled WGS sequence"/>
</dbReference>